<dbReference type="RefSeq" id="WP_136164762.1">
    <property type="nucleotide sequence ID" value="NZ_KZ819071.1"/>
</dbReference>
<protein>
    <submittedName>
        <fullName evidence="1">WavQ</fullName>
    </submittedName>
</protein>
<proteinExistence type="predicted"/>
<accession>A0A2U1UDF6</accession>
<organism evidence="1 2">
    <name type="scientific">Brenneria corticis</name>
    <dbReference type="NCBI Taxonomy" id="2173106"/>
    <lineage>
        <taxon>Bacteria</taxon>
        <taxon>Pseudomonadati</taxon>
        <taxon>Pseudomonadota</taxon>
        <taxon>Gammaproteobacteria</taxon>
        <taxon>Enterobacterales</taxon>
        <taxon>Pectobacteriaceae</taxon>
        <taxon>Brenneria</taxon>
    </lineage>
</organism>
<dbReference type="AlphaFoldDB" id="A0A2U1UDF6"/>
<evidence type="ECO:0000313" key="1">
    <source>
        <dbReference type="EMBL" id="PWC19703.1"/>
    </source>
</evidence>
<sequence length="307" mass="35919">MIILVYSPSYDINNGGSIVLHRLCHILNHIDGCEAYLVKHSSKKRSFASLRDIVKTLSSDAEKPTSKKYKTNISWKTPIWNKYKYPSDSVVIYPETVDNNPLEIKNVVRWLLHQPGFHTQKINYSEGELYFKFNSAIDEFNYPGSVLSKNEMKVIYYPIDIYNTVNCNDKIERDIVSCHMIRKGNNKKFIHNEQSVPLDGLEHREIADIFRRSKRFICYDDYTAYSIFAVLSGCESIVIPDEKTSIDDWYPNLEDRYGIAYGLSEEQREWALKTKHKVLEHVISEHNKSQRNVENCLNEIIQYFNLK</sequence>
<gene>
    <name evidence="1" type="ORF">DDT56_01655</name>
</gene>
<name>A0A2U1UDF6_9GAMM</name>
<keyword evidence="2" id="KW-1185">Reference proteome</keyword>
<reference evidence="1 2" key="1">
    <citation type="submission" date="2018-04" db="EMBL/GenBank/DDBJ databases">
        <title>Brenneria corticis sp.nov.</title>
        <authorList>
            <person name="Li Y."/>
        </authorList>
    </citation>
    <scope>NUCLEOTIDE SEQUENCE [LARGE SCALE GENOMIC DNA]</scope>
    <source>
        <strain evidence="1 2">CFCC 11842</strain>
    </source>
</reference>
<dbReference type="Proteomes" id="UP000296159">
    <property type="component" value="Unassembled WGS sequence"/>
</dbReference>
<dbReference type="EMBL" id="QDKH01000001">
    <property type="protein sequence ID" value="PWC19703.1"/>
    <property type="molecule type" value="Genomic_DNA"/>
</dbReference>
<comment type="caution">
    <text evidence="1">The sequence shown here is derived from an EMBL/GenBank/DDBJ whole genome shotgun (WGS) entry which is preliminary data.</text>
</comment>
<evidence type="ECO:0000313" key="2">
    <source>
        <dbReference type="Proteomes" id="UP000296159"/>
    </source>
</evidence>